<evidence type="ECO:0000313" key="3">
    <source>
        <dbReference type="EMBL" id="SHI64895.1"/>
    </source>
</evidence>
<sequence length="150" mass="16866">MKTIINRKFLVTLFTLAIAILTMSFAFTNTDDFANQKSEAIINADREILTVINVITPKEGQQEKIVELLQKGMTETMRYQKGFISANIHKSLDSEHVIVYAQWKDGASLQEAVKLIEAGKAPNMLEVFSNSTPDYHPYDVISVNLASEKK</sequence>
<organism evidence="3 4">
    <name type="scientific">Aquimarina spongiae</name>
    <dbReference type="NCBI Taxonomy" id="570521"/>
    <lineage>
        <taxon>Bacteria</taxon>
        <taxon>Pseudomonadati</taxon>
        <taxon>Bacteroidota</taxon>
        <taxon>Flavobacteriia</taxon>
        <taxon>Flavobacteriales</taxon>
        <taxon>Flavobacteriaceae</taxon>
        <taxon>Aquimarina</taxon>
    </lineage>
</organism>
<keyword evidence="3" id="KW-0560">Oxidoreductase</keyword>
<accession>A0A1M6CUX9</accession>
<feature type="signal peptide" evidence="1">
    <location>
        <begin position="1"/>
        <end position="26"/>
    </location>
</feature>
<dbReference type="PROSITE" id="PS51725">
    <property type="entry name" value="ABM"/>
    <property type="match status" value="1"/>
</dbReference>
<proteinExistence type="predicted"/>
<keyword evidence="3" id="KW-0503">Monooxygenase</keyword>
<dbReference type="SUPFAM" id="SSF54909">
    <property type="entry name" value="Dimeric alpha+beta barrel"/>
    <property type="match status" value="1"/>
</dbReference>
<evidence type="ECO:0000313" key="4">
    <source>
        <dbReference type="Proteomes" id="UP000184432"/>
    </source>
</evidence>
<feature type="domain" description="ABM" evidence="2">
    <location>
        <begin position="49"/>
        <end position="144"/>
    </location>
</feature>
<dbReference type="EMBL" id="FQYP01000002">
    <property type="protein sequence ID" value="SHI64895.1"/>
    <property type="molecule type" value="Genomic_DNA"/>
</dbReference>
<gene>
    <name evidence="3" type="ORF">SAMN04488508_102296</name>
</gene>
<protein>
    <submittedName>
        <fullName evidence="3">Antibiotic biosynthesis monooxygenase</fullName>
    </submittedName>
</protein>
<keyword evidence="1" id="KW-0732">Signal</keyword>
<reference evidence="4" key="1">
    <citation type="submission" date="2016-11" db="EMBL/GenBank/DDBJ databases">
        <authorList>
            <person name="Varghese N."/>
            <person name="Submissions S."/>
        </authorList>
    </citation>
    <scope>NUCLEOTIDE SEQUENCE [LARGE SCALE GENOMIC DNA]</scope>
    <source>
        <strain evidence="4">DSM 22623</strain>
    </source>
</reference>
<evidence type="ECO:0000259" key="2">
    <source>
        <dbReference type="PROSITE" id="PS51725"/>
    </source>
</evidence>
<dbReference type="Gene3D" id="3.30.70.100">
    <property type="match status" value="1"/>
</dbReference>
<dbReference type="Pfam" id="PF03992">
    <property type="entry name" value="ABM"/>
    <property type="match status" value="1"/>
</dbReference>
<dbReference type="AlphaFoldDB" id="A0A1M6CUX9"/>
<keyword evidence="4" id="KW-1185">Reference proteome</keyword>
<dbReference type="GO" id="GO:0004497">
    <property type="term" value="F:monooxygenase activity"/>
    <property type="evidence" value="ECO:0007669"/>
    <property type="project" value="UniProtKB-KW"/>
</dbReference>
<evidence type="ECO:0000256" key="1">
    <source>
        <dbReference type="SAM" id="SignalP"/>
    </source>
</evidence>
<dbReference type="InterPro" id="IPR011008">
    <property type="entry name" value="Dimeric_a/b-barrel"/>
</dbReference>
<feature type="chain" id="PRO_5012341644" evidence="1">
    <location>
        <begin position="27"/>
        <end position="150"/>
    </location>
</feature>
<dbReference type="Proteomes" id="UP000184432">
    <property type="component" value="Unassembled WGS sequence"/>
</dbReference>
<name>A0A1M6CUX9_9FLAO</name>
<dbReference type="InterPro" id="IPR007138">
    <property type="entry name" value="ABM_dom"/>
</dbReference>
<dbReference type="OrthoDB" id="1494517at2"/>
<dbReference type="RefSeq" id="WP_073314980.1">
    <property type="nucleotide sequence ID" value="NZ_FQYP01000002.1"/>
</dbReference>